<dbReference type="OrthoDB" id="871140at2"/>
<protein>
    <submittedName>
        <fullName evidence="2">Prolipoprotein diacylglyceryltransferase</fullName>
    </submittedName>
</protein>
<evidence type="ECO:0000313" key="3">
    <source>
        <dbReference type="Proteomes" id="UP000183047"/>
    </source>
</evidence>
<evidence type="ECO:0000256" key="1">
    <source>
        <dbReference type="SAM" id="Phobius"/>
    </source>
</evidence>
<keyword evidence="2" id="KW-0808">Transferase</keyword>
<proteinExistence type="predicted"/>
<feature type="transmembrane region" description="Helical" evidence="1">
    <location>
        <begin position="137"/>
        <end position="154"/>
    </location>
</feature>
<dbReference type="InterPro" id="IPR001640">
    <property type="entry name" value="Lgt"/>
</dbReference>
<dbReference type="EMBL" id="FMUR01000027">
    <property type="protein sequence ID" value="SCY56368.1"/>
    <property type="molecule type" value="Genomic_DNA"/>
</dbReference>
<keyword evidence="1" id="KW-0472">Membrane</keyword>
<keyword evidence="1" id="KW-0812">Transmembrane</keyword>
<feature type="transmembrane region" description="Helical" evidence="1">
    <location>
        <begin position="30"/>
        <end position="53"/>
    </location>
</feature>
<dbReference type="AlphaFoldDB" id="A0A1G5H0C8"/>
<feature type="transmembrane region" description="Helical" evidence="1">
    <location>
        <begin position="182"/>
        <end position="203"/>
    </location>
</feature>
<dbReference type="GO" id="GO:0008961">
    <property type="term" value="F:phosphatidylglycerol-prolipoprotein diacylglyceryl transferase activity"/>
    <property type="evidence" value="ECO:0007669"/>
    <property type="project" value="InterPro"/>
</dbReference>
<dbReference type="GO" id="GO:0005886">
    <property type="term" value="C:plasma membrane"/>
    <property type="evidence" value="ECO:0007669"/>
    <property type="project" value="InterPro"/>
</dbReference>
<organism evidence="2 3">
    <name type="scientific">Butyrivibrio hungatei</name>
    <dbReference type="NCBI Taxonomy" id="185008"/>
    <lineage>
        <taxon>Bacteria</taxon>
        <taxon>Bacillati</taxon>
        <taxon>Bacillota</taxon>
        <taxon>Clostridia</taxon>
        <taxon>Lachnospirales</taxon>
        <taxon>Lachnospiraceae</taxon>
        <taxon>Butyrivibrio</taxon>
    </lineage>
</organism>
<gene>
    <name evidence="2" type="ORF">SAMN02910451_03101</name>
</gene>
<dbReference type="RefSeq" id="WP_074463460.1">
    <property type="nucleotide sequence ID" value="NZ_FMUR01000027.1"/>
</dbReference>
<name>A0A1G5H0C8_9FIRM</name>
<dbReference type="GO" id="GO:0042158">
    <property type="term" value="P:lipoprotein biosynthetic process"/>
    <property type="evidence" value="ECO:0007669"/>
    <property type="project" value="InterPro"/>
</dbReference>
<evidence type="ECO:0000313" key="2">
    <source>
        <dbReference type="EMBL" id="SCY56368.1"/>
    </source>
</evidence>
<keyword evidence="1" id="KW-1133">Transmembrane helix</keyword>
<sequence>MYKTMIASALFFGLLTIAYLQQKRNVPKKIVFLFAVLELIMCLCTSLLTNFVLTKGQYIRLNSSGAALGMLLGAYIFTRITPKYKEVFFESFVVALPLMYGVAKIGCAFAGCCEGLPYNGFMRVHTDKGNLFPIQKLESAVFLLLFAFSIVLYFKKRFNPLVASSIYAIAKIALDFLRYAHLYHVITATQVMCVVIVVLFIFLNRRQAKTTKLYSDE</sequence>
<feature type="transmembrane region" description="Helical" evidence="1">
    <location>
        <begin position="65"/>
        <end position="82"/>
    </location>
</feature>
<dbReference type="Pfam" id="PF01790">
    <property type="entry name" value="LGT"/>
    <property type="match status" value="1"/>
</dbReference>
<reference evidence="3" key="1">
    <citation type="submission" date="2016-10" db="EMBL/GenBank/DDBJ databases">
        <authorList>
            <person name="Varghese N."/>
            <person name="Submissions S."/>
        </authorList>
    </citation>
    <scope>NUCLEOTIDE SEQUENCE [LARGE SCALE GENOMIC DNA]</scope>
    <source>
        <strain evidence="3">XBD2006</strain>
    </source>
</reference>
<dbReference type="Proteomes" id="UP000183047">
    <property type="component" value="Unassembled WGS sequence"/>
</dbReference>
<feature type="transmembrane region" description="Helical" evidence="1">
    <location>
        <begin position="94"/>
        <end position="116"/>
    </location>
</feature>
<accession>A0A1G5H0C8</accession>
<keyword evidence="3" id="KW-1185">Reference proteome</keyword>
<keyword evidence="2" id="KW-0449">Lipoprotein</keyword>